<dbReference type="PROSITE" id="PS50850">
    <property type="entry name" value="MFS"/>
    <property type="match status" value="1"/>
</dbReference>
<feature type="transmembrane region" description="Helical" evidence="7">
    <location>
        <begin position="384"/>
        <end position="402"/>
    </location>
</feature>
<dbReference type="PATRIC" id="fig|1126833.4.peg.2371"/>
<feature type="transmembrane region" description="Helical" evidence="7">
    <location>
        <begin position="47"/>
        <end position="65"/>
    </location>
</feature>
<keyword evidence="4 7" id="KW-0812">Transmembrane</keyword>
<dbReference type="KEGG" id="pbj:VN24_10785"/>
<dbReference type="InterPro" id="IPR020846">
    <property type="entry name" value="MFS_dom"/>
</dbReference>
<evidence type="ECO:0000313" key="9">
    <source>
        <dbReference type="EMBL" id="AJY74980.1"/>
    </source>
</evidence>
<keyword evidence="6 7" id="KW-0472">Membrane</keyword>
<feature type="domain" description="Major facilitator superfamily (MFS) profile" evidence="8">
    <location>
        <begin position="4"/>
        <end position="407"/>
    </location>
</feature>
<feature type="transmembrane region" description="Helical" evidence="7">
    <location>
        <begin position="351"/>
        <end position="372"/>
    </location>
</feature>
<evidence type="ECO:0000256" key="6">
    <source>
        <dbReference type="ARBA" id="ARBA00023136"/>
    </source>
</evidence>
<proteinExistence type="inferred from homology"/>
<dbReference type="OrthoDB" id="1674541at2"/>
<dbReference type="Pfam" id="PF07690">
    <property type="entry name" value="MFS_1"/>
    <property type="match status" value="1"/>
</dbReference>
<evidence type="ECO:0000259" key="8">
    <source>
        <dbReference type="PROSITE" id="PS50850"/>
    </source>
</evidence>
<dbReference type="InterPro" id="IPR036259">
    <property type="entry name" value="MFS_trans_sf"/>
</dbReference>
<reference evidence="9 10" key="1">
    <citation type="journal article" date="2015" name="J. Biotechnol.">
        <title>Complete genome sequence of Paenibacillus beijingensis 7188(T) (=DSM 24997(T)), a novel rhizobacterium from jujube garden soil.</title>
        <authorList>
            <person name="Kwak Y."/>
            <person name="Shin J.H."/>
        </authorList>
    </citation>
    <scope>NUCLEOTIDE SEQUENCE [LARGE SCALE GENOMIC DNA]</scope>
    <source>
        <strain evidence="9 10">DSM 24997</strain>
    </source>
</reference>
<dbReference type="Proteomes" id="UP000032633">
    <property type="component" value="Chromosome"/>
</dbReference>
<feature type="transmembrane region" description="Helical" evidence="7">
    <location>
        <begin position="94"/>
        <end position="117"/>
    </location>
</feature>
<dbReference type="InterPro" id="IPR051788">
    <property type="entry name" value="MFS_Transporter"/>
</dbReference>
<protein>
    <recommendedName>
        <fullName evidence="8">Major facilitator superfamily (MFS) profile domain-containing protein</fullName>
    </recommendedName>
</protein>
<feature type="transmembrane region" description="Helical" evidence="7">
    <location>
        <begin position="157"/>
        <end position="176"/>
    </location>
</feature>
<dbReference type="InterPro" id="IPR011701">
    <property type="entry name" value="MFS"/>
</dbReference>
<dbReference type="EMBL" id="CP011058">
    <property type="protein sequence ID" value="AJY74980.1"/>
    <property type="molecule type" value="Genomic_DNA"/>
</dbReference>
<feature type="transmembrane region" description="Helical" evidence="7">
    <location>
        <begin position="262"/>
        <end position="281"/>
    </location>
</feature>
<keyword evidence="5 7" id="KW-1133">Transmembrane helix</keyword>
<feature type="transmembrane region" description="Helical" evidence="7">
    <location>
        <begin position="129"/>
        <end position="151"/>
    </location>
</feature>
<dbReference type="PANTHER" id="PTHR23514">
    <property type="entry name" value="BYPASS OF STOP CODON PROTEIN 6"/>
    <property type="match status" value="1"/>
</dbReference>
<dbReference type="PANTHER" id="PTHR23514:SF3">
    <property type="entry name" value="BYPASS OF STOP CODON PROTEIN 6"/>
    <property type="match status" value="1"/>
</dbReference>
<gene>
    <name evidence="9" type="ORF">VN24_10785</name>
</gene>
<evidence type="ECO:0000313" key="10">
    <source>
        <dbReference type="Proteomes" id="UP000032633"/>
    </source>
</evidence>
<organism evidence="9 10">
    <name type="scientific">Paenibacillus beijingensis</name>
    <dbReference type="NCBI Taxonomy" id="1126833"/>
    <lineage>
        <taxon>Bacteria</taxon>
        <taxon>Bacillati</taxon>
        <taxon>Bacillota</taxon>
        <taxon>Bacilli</taxon>
        <taxon>Bacillales</taxon>
        <taxon>Paenibacillaceae</taxon>
        <taxon>Paenibacillus</taxon>
    </lineage>
</organism>
<name>A0A0D5NIN1_9BACL</name>
<dbReference type="GO" id="GO:0005886">
    <property type="term" value="C:plasma membrane"/>
    <property type="evidence" value="ECO:0007669"/>
    <property type="project" value="UniProtKB-SubCell"/>
</dbReference>
<evidence type="ECO:0000256" key="1">
    <source>
        <dbReference type="ARBA" id="ARBA00004651"/>
    </source>
</evidence>
<accession>A0A0D5NIN1</accession>
<keyword evidence="10" id="KW-1185">Reference proteome</keyword>
<sequence length="414" mass="44919">MRKLIRLGCLSYFVIGLAHIVAGAVLEPLISMYEIDYKAGGQWIMNQFFGFLIGVLLAPWITGWLGRRGGMVLAMGCLTATEAVYSMLLPWHFILIFAPLAGFGFGLTEAVVGALVLDVFANKRATYIGWLETFFGLGALTMPVIAAWLIGQGIWQMSFPVLTALSGITLLLWLTLSFGRADEQIGYHFYRSREPAERAGAVPAGPSSSAGRMREKPRYRAADFVLLLLGMTFFLVYIGLEISFSNYLPSILKLEADFGESQASSVLGLYWCAMVIGRLLIGRMTRLSGYKRYLLLTTGGSLFLFALLVLPLSAGWLLAVIVAIGLLMAGVFAVALIYVNERLPGMTGRTTSLLVASGGLGGAVFPKITGWLLDGYDGASALRFFALLSGLVLVLLLLLLGLEGWHRTRGHHGA</sequence>
<reference evidence="10" key="2">
    <citation type="submission" date="2015-03" db="EMBL/GenBank/DDBJ databases">
        <title>Genome sequence of Paenibacillus beijingensis strain DSM 24997T.</title>
        <authorList>
            <person name="Kwak Y."/>
            <person name="Shin J.-H."/>
        </authorList>
    </citation>
    <scope>NUCLEOTIDE SEQUENCE [LARGE SCALE GENOMIC DNA]</scope>
    <source>
        <strain evidence="10">DSM 24997</strain>
    </source>
</reference>
<feature type="transmembrane region" description="Helical" evidence="7">
    <location>
        <begin position="221"/>
        <end position="242"/>
    </location>
</feature>
<dbReference type="Gene3D" id="1.20.1250.20">
    <property type="entry name" value="MFS general substrate transporter like domains"/>
    <property type="match status" value="2"/>
</dbReference>
<feature type="transmembrane region" description="Helical" evidence="7">
    <location>
        <begin position="316"/>
        <end position="339"/>
    </location>
</feature>
<keyword evidence="3" id="KW-0813">Transport</keyword>
<dbReference type="SUPFAM" id="SSF103473">
    <property type="entry name" value="MFS general substrate transporter"/>
    <property type="match status" value="1"/>
</dbReference>
<dbReference type="RefSeq" id="WP_045670413.1">
    <property type="nucleotide sequence ID" value="NZ_CP011058.1"/>
</dbReference>
<evidence type="ECO:0000256" key="5">
    <source>
        <dbReference type="ARBA" id="ARBA00022989"/>
    </source>
</evidence>
<evidence type="ECO:0000256" key="7">
    <source>
        <dbReference type="SAM" id="Phobius"/>
    </source>
</evidence>
<dbReference type="GO" id="GO:0022857">
    <property type="term" value="F:transmembrane transporter activity"/>
    <property type="evidence" value="ECO:0007669"/>
    <property type="project" value="InterPro"/>
</dbReference>
<dbReference type="HOGENOM" id="CLU_058035_0_0_9"/>
<dbReference type="AlphaFoldDB" id="A0A0D5NIN1"/>
<evidence type="ECO:0000256" key="3">
    <source>
        <dbReference type="ARBA" id="ARBA00022448"/>
    </source>
</evidence>
<comment type="subcellular location">
    <subcellularLocation>
        <location evidence="1">Cell membrane</location>
        <topology evidence="1">Multi-pass membrane protein</topology>
    </subcellularLocation>
</comment>
<feature type="transmembrane region" description="Helical" evidence="7">
    <location>
        <begin position="72"/>
        <end position="88"/>
    </location>
</feature>
<dbReference type="STRING" id="1126833.VN24_10785"/>
<evidence type="ECO:0000256" key="2">
    <source>
        <dbReference type="ARBA" id="ARBA00008335"/>
    </source>
</evidence>
<evidence type="ECO:0000256" key="4">
    <source>
        <dbReference type="ARBA" id="ARBA00022692"/>
    </source>
</evidence>
<comment type="similarity">
    <text evidence="2">Belongs to the major facilitator superfamily.</text>
</comment>
<feature type="transmembrane region" description="Helical" evidence="7">
    <location>
        <begin position="293"/>
        <end position="310"/>
    </location>
</feature>